<protein>
    <submittedName>
        <fullName evidence="2">Uncharacterized protein</fullName>
    </submittedName>
</protein>
<dbReference type="Proteomes" id="UP000193411">
    <property type="component" value="Unassembled WGS sequence"/>
</dbReference>
<gene>
    <name evidence="2" type="ORF">BCR44DRAFT_1442319</name>
</gene>
<feature type="chain" id="PRO_5012440757" evidence="1">
    <location>
        <begin position="18"/>
        <end position="133"/>
    </location>
</feature>
<accession>A0A1Y2HCL7</accession>
<proteinExistence type="predicted"/>
<name>A0A1Y2HCL7_9FUNG</name>
<dbReference type="AlphaFoldDB" id="A0A1Y2HCL7"/>
<organism evidence="2 3">
    <name type="scientific">Catenaria anguillulae PL171</name>
    <dbReference type="NCBI Taxonomy" id="765915"/>
    <lineage>
        <taxon>Eukaryota</taxon>
        <taxon>Fungi</taxon>
        <taxon>Fungi incertae sedis</taxon>
        <taxon>Blastocladiomycota</taxon>
        <taxon>Blastocladiomycetes</taxon>
        <taxon>Blastocladiales</taxon>
        <taxon>Catenariaceae</taxon>
        <taxon>Catenaria</taxon>
    </lineage>
</organism>
<keyword evidence="3" id="KW-1185">Reference proteome</keyword>
<keyword evidence="1" id="KW-0732">Signal</keyword>
<reference evidence="2 3" key="1">
    <citation type="submission" date="2016-07" db="EMBL/GenBank/DDBJ databases">
        <title>Pervasive Adenine N6-methylation of Active Genes in Fungi.</title>
        <authorList>
            <consortium name="DOE Joint Genome Institute"/>
            <person name="Mondo S.J."/>
            <person name="Dannebaum R.O."/>
            <person name="Kuo R.C."/>
            <person name="Labutti K."/>
            <person name="Haridas S."/>
            <person name="Kuo A."/>
            <person name="Salamov A."/>
            <person name="Ahrendt S.R."/>
            <person name="Lipzen A."/>
            <person name="Sullivan W."/>
            <person name="Andreopoulos W.B."/>
            <person name="Clum A."/>
            <person name="Lindquist E."/>
            <person name="Daum C."/>
            <person name="Ramamoorthy G.K."/>
            <person name="Gryganskyi A."/>
            <person name="Culley D."/>
            <person name="Magnuson J.K."/>
            <person name="James T.Y."/>
            <person name="O'Malley M.A."/>
            <person name="Stajich J.E."/>
            <person name="Spatafora J.W."/>
            <person name="Visel A."/>
            <person name="Grigoriev I.V."/>
        </authorList>
    </citation>
    <scope>NUCLEOTIDE SEQUENCE [LARGE SCALE GENOMIC DNA]</scope>
    <source>
        <strain evidence="2 3">PL171</strain>
    </source>
</reference>
<sequence length="133" mass="15196">MIVIILSFFFIFHLSLGGKLRKNAHIFLHFSPHFSFCHFSPSFLIFQLSCLSTFLHFSPFSFPMEPQRSNQPTNAECSFACRRHGTDRAWRIQYVPLKDLPLGSEGLSNRIRAVAGWIIGTCQDQRDADSGQT</sequence>
<evidence type="ECO:0000313" key="3">
    <source>
        <dbReference type="Proteomes" id="UP000193411"/>
    </source>
</evidence>
<evidence type="ECO:0000256" key="1">
    <source>
        <dbReference type="SAM" id="SignalP"/>
    </source>
</evidence>
<comment type="caution">
    <text evidence="2">The sequence shown here is derived from an EMBL/GenBank/DDBJ whole genome shotgun (WGS) entry which is preliminary data.</text>
</comment>
<feature type="signal peptide" evidence="1">
    <location>
        <begin position="1"/>
        <end position="17"/>
    </location>
</feature>
<dbReference type="EMBL" id="MCFL01000060">
    <property type="protein sequence ID" value="ORZ31433.1"/>
    <property type="molecule type" value="Genomic_DNA"/>
</dbReference>
<evidence type="ECO:0000313" key="2">
    <source>
        <dbReference type="EMBL" id="ORZ31433.1"/>
    </source>
</evidence>